<name>A0A081NFY7_9GAMM</name>
<reference evidence="2 3" key="1">
    <citation type="submission" date="2014-06" db="EMBL/GenBank/DDBJ databases">
        <title>Whole Genome Sequences of Three Symbiotic Endozoicomonas Bacteria.</title>
        <authorList>
            <person name="Neave M.J."/>
            <person name="Apprill A."/>
            <person name="Voolstra C.R."/>
        </authorList>
    </citation>
    <scope>NUCLEOTIDE SEQUENCE [LARGE SCALE GENOMIC DNA]</scope>
    <source>
        <strain evidence="2 3">DSM 25634</strain>
    </source>
</reference>
<dbReference type="EMBL" id="JOKH01000003">
    <property type="protein sequence ID" value="KEQ17360.1"/>
    <property type="molecule type" value="Genomic_DNA"/>
</dbReference>
<comment type="caution">
    <text evidence="2">The sequence shown here is derived from an EMBL/GenBank/DDBJ whole genome shotgun (WGS) entry which is preliminary data.</text>
</comment>
<evidence type="ECO:0000313" key="2">
    <source>
        <dbReference type="EMBL" id="KEQ17360.1"/>
    </source>
</evidence>
<keyword evidence="3" id="KW-1185">Reference proteome</keyword>
<evidence type="ECO:0000256" key="1">
    <source>
        <dbReference type="SAM" id="SignalP"/>
    </source>
</evidence>
<accession>A0A081NFY7</accession>
<gene>
    <name evidence="2" type="ORF">GZ78_16295</name>
</gene>
<sequence length="269" mass="30724">MNTARTCHRLRVLLAGFLISATALNALAKTSCSISDFERYWIRTFEIYLSDTLAKHKAPPQIINGTIPNIFWQEALDKTLIAKVEFSMLLEGYPELCQLTSLPFNSLSRAMIPVMIYERNSLSLAIERKQLSANDFAEMALTDPHLATNLLGHMDTLSESVHSLKIRKEQLPYFQRLARALVKDQSSRLEANRAYSKAFCHLILMINEGRSEADLDRYSRVVSSLHETEFPDFLLLDPHSSSSIEFFLNRIELTHITPQDNRYPMTGIE</sequence>
<protein>
    <submittedName>
        <fullName evidence="2">Uncharacterized protein</fullName>
    </submittedName>
</protein>
<dbReference type="OrthoDB" id="9825194at2"/>
<feature type="chain" id="PRO_5001760868" evidence="1">
    <location>
        <begin position="29"/>
        <end position="269"/>
    </location>
</feature>
<organism evidence="2 3">
    <name type="scientific">Endozoicomonas numazuensis</name>
    <dbReference type="NCBI Taxonomy" id="1137799"/>
    <lineage>
        <taxon>Bacteria</taxon>
        <taxon>Pseudomonadati</taxon>
        <taxon>Pseudomonadota</taxon>
        <taxon>Gammaproteobacteria</taxon>
        <taxon>Oceanospirillales</taxon>
        <taxon>Endozoicomonadaceae</taxon>
        <taxon>Endozoicomonas</taxon>
    </lineage>
</organism>
<dbReference type="Proteomes" id="UP000028073">
    <property type="component" value="Unassembled WGS sequence"/>
</dbReference>
<feature type="signal peptide" evidence="1">
    <location>
        <begin position="1"/>
        <end position="28"/>
    </location>
</feature>
<dbReference type="RefSeq" id="WP_034837548.1">
    <property type="nucleotide sequence ID" value="NZ_JOKH01000003.1"/>
</dbReference>
<keyword evidence="1" id="KW-0732">Signal</keyword>
<dbReference type="AlphaFoldDB" id="A0A081NFY7"/>
<proteinExistence type="predicted"/>
<evidence type="ECO:0000313" key="3">
    <source>
        <dbReference type="Proteomes" id="UP000028073"/>
    </source>
</evidence>